<dbReference type="Proteomes" id="UP000187209">
    <property type="component" value="Unassembled WGS sequence"/>
</dbReference>
<reference evidence="3 4" key="1">
    <citation type="submission" date="2016-11" db="EMBL/GenBank/DDBJ databases">
        <title>The macronuclear genome of Stentor coeruleus: a giant cell with tiny introns.</title>
        <authorList>
            <person name="Slabodnick M."/>
            <person name="Ruby J.G."/>
            <person name="Reiff S.B."/>
            <person name="Swart E.C."/>
            <person name="Gosai S."/>
            <person name="Prabakaran S."/>
            <person name="Witkowska E."/>
            <person name="Larue G.E."/>
            <person name="Fisher S."/>
            <person name="Freeman R.M."/>
            <person name="Gunawardena J."/>
            <person name="Chu W."/>
            <person name="Stover N.A."/>
            <person name="Gregory B.D."/>
            <person name="Nowacki M."/>
            <person name="Derisi J."/>
            <person name="Roy S.W."/>
            <person name="Marshall W.F."/>
            <person name="Sood P."/>
        </authorList>
    </citation>
    <scope>NUCLEOTIDE SEQUENCE [LARGE SCALE GENOMIC DNA]</scope>
    <source>
        <strain evidence="3">WM001</strain>
    </source>
</reference>
<dbReference type="Pfam" id="PF26633">
    <property type="entry name" value="DUF8206"/>
    <property type="match status" value="3"/>
</dbReference>
<keyword evidence="1" id="KW-0175">Coiled coil</keyword>
<feature type="domain" description="DUF8206" evidence="2">
    <location>
        <begin position="1394"/>
        <end position="1446"/>
    </location>
</feature>
<accession>A0A1R2AS87</accession>
<protein>
    <recommendedName>
        <fullName evidence="2">DUF8206 domain-containing protein</fullName>
    </recommendedName>
</protein>
<keyword evidence="4" id="KW-1185">Reference proteome</keyword>
<feature type="coiled-coil region" evidence="1">
    <location>
        <begin position="103"/>
        <end position="133"/>
    </location>
</feature>
<evidence type="ECO:0000313" key="3">
    <source>
        <dbReference type="EMBL" id="OMJ67315.1"/>
    </source>
</evidence>
<name>A0A1R2AS87_9CILI</name>
<sequence length="1513" mass="175847">MGCISTKRNTGLAGSDDAEGFKVGKTIKSESSDSDDETISNENIDKLFESPISVVNNKPFDMAEKYRTINSSNAEIIIKQILKLINRTDLLSNSSEINSESHNQNLVLKAKKRRNEVDELKNISENLQKSIENGVYTVTIYKWIETSNLNLICLYHKTICKKNCILSYQGDENEVDFTKCRTFRNSFYCKKCKCLPDAHTHEHRMPLTSSHEFASISDMKNILTKVNEYIIKTQEKLKIISEEISNENYDIIEIQPYLGIVSMNPDSNIDNQNINIEDKDALVSNTNILILQSIVADKNIKEIEKCLRNESVEGTNQIWVHSNTYRTFCVNSLIECDNKLNNGIWKNTSCQQHKCTKENHIKVPYKLVDTKISSENSLQLCNKKNDIIKEKQQCINKLSSFQDTIKIHYREDNTFKNTIERIISSKTIIETTHTTNQSSRQNNELNFINTLKIKIACYETLKENIKKIKTCKNELKDELETSKWVDTDYHNTICTFHKFVCHEKCNLNYNDKTGTTLFQDCASFYSSKKCKCGCVSEKHMHAKKILVKKTKSIMEPSVLDEKINKYEEKKEEAKKWLVKAQKTIIKKYPDNKELLAQSEKIVSFVKSYENNTVDTITIGTELFLFTNEVKVKISEFEILLNVIKEVEFCIKYSKLVLNVEKWVDTSYHNTVCFFHKTVCHEDCGLDFNDKTGTDYFLKCASFAGSSNCKECHCKSENHMHLRKKIGMTTQIFHNEIEVKLEHRKYTTQLEVCRKELIILESKMHKYNCSDNIYLILSEKIQFYIGYNMNLSNEIQVNGVDRNEIIRFINDLKEKIAEFDVTYVNITEIKLAVEKSSDNVEIGKWVDTNSHNTICTSHKTLCHKSCGLTFNGSTGTNYFIKCLSFSNESVCKICNCGSENHMHARKKYIKYTVDISENHEAIETTINTYYVQFRTIKKVLNNYQQQYNECYYNVDIPQILIRKLNYCLSIELEENILNVNVYQEEIDVIEIMNIIKLNIAEIETISVLIETMIINIENKILKVEVSKWVDTPYHSTVCFNHKTICHEGCGLSFNDKTGTDYFLSCACFGSSKKCNECECVSENHMHVRKIIQKCNEEYSSVSIMSTHIIELYEKRKIILKEFTKIVQKLFKVVPLKEISEMLYEKINLCSKINKNMDMSLRNRPEFTFSLINDTKIKIFEIDILIIKIEELELYAKSSDEKIYTNIWIDTTIENTVCLVHRIVCHESCGLFITDGVSSNILYNCTCFTNTSYCKGCQCSPDFHVLIKKKLIQTVEIFNTKEIIANLLNKYYQQLEEMCGNLAQLKNILKSKNSDLEIIKAIINKAELSIRNSADIIDKRLNSIISQGYHFLNDLKLKISELESYLLNIEKIERSIQNSYNVVHLEKWFDVDYHNTMCSYHRKICHENCSLNYIDRAGDEVFLECGAFNNSINCNFCGCEYRRHKHIKKINKIEAHYYSSEELVIKKEEIIDEVKVKKISILETYTIMQKYFDRSKIPDFIHDKVRSLCSDIYQS</sequence>
<dbReference type="PANTHER" id="PTHR32046">
    <property type="entry name" value="G DOMAIN-CONTAINING PROTEIN"/>
    <property type="match status" value="1"/>
</dbReference>
<organism evidence="3 4">
    <name type="scientific">Stentor coeruleus</name>
    <dbReference type="NCBI Taxonomy" id="5963"/>
    <lineage>
        <taxon>Eukaryota</taxon>
        <taxon>Sar</taxon>
        <taxon>Alveolata</taxon>
        <taxon>Ciliophora</taxon>
        <taxon>Postciliodesmatophora</taxon>
        <taxon>Heterotrichea</taxon>
        <taxon>Heterotrichida</taxon>
        <taxon>Stentoridae</taxon>
        <taxon>Stentor</taxon>
    </lineage>
</organism>
<evidence type="ECO:0000259" key="2">
    <source>
        <dbReference type="Pfam" id="PF26633"/>
    </source>
</evidence>
<gene>
    <name evidence="3" type="ORF">SteCoe_35551</name>
</gene>
<comment type="caution">
    <text evidence="3">The sequence shown here is derived from an EMBL/GenBank/DDBJ whole genome shotgun (WGS) entry which is preliminary data.</text>
</comment>
<dbReference type="PANTHER" id="PTHR32046:SF12">
    <property type="entry name" value="AIG1-TYPE G DOMAIN-CONTAINING PROTEIN"/>
    <property type="match status" value="1"/>
</dbReference>
<feature type="domain" description="DUF8206" evidence="2">
    <location>
        <begin position="665"/>
        <end position="722"/>
    </location>
</feature>
<feature type="domain" description="DUF8206" evidence="2">
    <location>
        <begin position="1032"/>
        <end position="1087"/>
    </location>
</feature>
<evidence type="ECO:0000313" key="4">
    <source>
        <dbReference type="Proteomes" id="UP000187209"/>
    </source>
</evidence>
<evidence type="ECO:0000256" key="1">
    <source>
        <dbReference type="SAM" id="Coils"/>
    </source>
</evidence>
<dbReference type="InterPro" id="IPR058519">
    <property type="entry name" value="DUF8206"/>
</dbReference>
<dbReference type="EMBL" id="MPUH01001520">
    <property type="protein sequence ID" value="OMJ67315.1"/>
    <property type="molecule type" value="Genomic_DNA"/>
</dbReference>
<proteinExistence type="predicted"/>